<protein>
    <submittedName>
        <fullName evidence="2">Cupin domain-containing protein</fullName>
    </submittedName>
</protein>
<dbReference type="Pfam" id="PF07883">
    <property type="entry name" value="Cupin_2"/>
    <property type="match status" value="1"/>
</dbReference>
<evidence type="ECO:0000313" key="2">
    <source>
        <dbReference type="EMBL" id="MFC6886458.1"/>
    </source>
</evidence>
<reference evidence="3" key="1">
    <citation type="journal article" date="2019" name="Int. J. Syst. Evol. Microbiol.">
        <title>The Global Catalogue of Microorganisms (GCM) 10K type strain sequencing project: providing services to taxonomists for standard genome sequencing and annotation.</title>
        <authorList>
            <consortium name="The Broad Institute Genomics Platform"/>
            <consortium name="The Broad Institute Genome Sequencing Center for Infectious Disease"/>
            <person name="Wu L."/>
            <person name="Ma J."/>
        </authorList>
    </citation>
    <scope>NUCLEOTIDE SEQUENCE [LARGE SCALE GENOMIC DNA]</scope>
    <source>
        <strain evidence="3">JCM 3369</strain>
    </source>
</reference>
<keyword evidence="3" id="KW-1185">Reference proteome</keyword>
<dbReference type="PANTHER" id="PTHR36440">
    <property type="entry name" value="PUTATIVE (AFU_ORTHOLOGUE AFUA_8G07350)-RELATED"/>
    <property type="match status" value="1"/>
</dbReference>
<dbReference type="InterPro" id="IPR053146">
    <property type="entry name" value="QDO-like"/>
</dbReference>
<evidence type="ECO:0000313" key="3">
    <source>
        <dbReference type="Proteomes" id="UP001596380"/>
    </source>
</evidence>
<name>A0ABW2CXA4_9ACTN</name>
<comment type="caution">
    <text evidence="2">The sequence shown here is derived from an EMBL/GenBank/DDBJ whole genome shotgun (WGS) entry which is preliminary data.</text>
</comment>
<feature type="domain" description="Cupin type-2" evidence="1">
    <location>
        <begin position="43"/>
        <end position="112"/>
    </location>
</feature>
<proteinExistence type="predicted"/>
<accession>A0ABW2CXA4</accession>
<dbReference type="PANTHER" id="PTHR36440:SF1">
    <property type="entry name" value="PUTATIVE (AFU_ORTHOLOGUE AFUA_8G07350)-RELATED"/>
    <property type="match status" value="1"/>
</dbReference>
<dbReference type="RefSeq" id="WP_160818975.1">
    <property type="nucleotide sequence ID" value="NZ_JBHSXE010000001.1"/>
</dbReference>
<dbReference type="InterPro" id="IPR014710">
    <property type="entry name" value="RmlC-like_jellyroll"/>
</dbReference>
<evidence type="ECO:0000259" key="1">
    <source>
        <dbReference type="Pfam" id="PF07883"/>
    </source>
</evidence>
<dbReference type="EMBL" id="JBHSXS010000054">
    <property type="protein sequence ID" value="MFC6886458.1"/>
    <property type="molecule type" value="Genomic_DNA"/>
</dbReference>
<organism evidence="2 3">
    <name type="scientific">Actinomadura yumaensis</name>
    <dbReference type="NCBI Taxonomy" id="111807"/>
    <lineage>
        <taxon>Bacteria</taxon>
        <taxon>Bacillati</taxon>
        <taxon>Actinomycetota</taxon>
        <taxon>Actinomycetes</taxon>
        <taxon>Streptosporangiales</taxon>
        <taxon>Thermomonosporaceae</taxon>
        <taxon>Actinomadura</taxon>
    </lineage>
</organism>
<dbReference type="Proteomes" id="UP001596380">
    <property type="component" value="Unassembled WGS sequence"/>
</dbReference>
<sequence>MSIPPAASGTVVVRSDEAERLPSIGHVLLADAGATGGALSTHRVELGRGAAGAVPHRHALSHELFFVFDGALDVLADNEVVTARAGDLLVVPPGVPHAFGAHRDSAAQALIVITPGVERFDYFRQVVRVRDGSAPRDALLAAQDRFDTYFLDSAVWDAARSAE</sequence>
<dbReference type="Gene3D" id="2.60.120.10">
    <property type="entry name" value="Jelly Rolls"/>
    <property type="match status" value="1"/>
</dbReference>
<dbReference type="SUPFAM" id="SSF51182">
    <property type="entry name" value="RmlC-like cupins"/>
    <property type="match status" value="1"/>
</dbReference>
<dbReference type="InterPro" id="IPR013096">
    <property type="entry name" value="Cupin_2"/>
</dbReference>
<gene>
    <name evidence="2" type="ORF">ACFQKB_42325</name>
</gene>
<dbReference type="InterPro" id="IPR011051">
    <property type="entry name" value="RmlC_Cupin_sf"/>
</dbReference>